<dbReference type="EMBL" id="FTNL01000009">
    <property type="protein sequence ID" value="SIR25612.1"/>
    <property type="molecule type" value="Genomic_DNA"/>
</dbReference>
<proteinExistence type="predicted"/>
<dbReference type="OrthoDB" id="5645479at2"/>
<dbReference type="AlphaFoldDB" id="A0A377GHP1"/>
<evidence type="ECO:0000313" key="3">
    <source>
        <dbReference type="Proteomes" id="UP000186808"/>
    </source>
</evidence>
<reference evidence="2 4" key="2">
    <citation type="submission" date="2018-06" db="EMBL/GenBank/DDBJ databases">
        <authorList>
            <consortium name="Pathogen Informatics"/>
            <person name="Doyle S."/>
        </authorList>
    </citation>
    <scope>NUCLEOTIDE SEQUENCE [LARGE SCALE GENOMIC DNA]</scope>
    <source>
        <strain evidence="2 4">NCTC11401</strain>
    </source>
</reference>
<keyword evidence="3" id="KW-1185">Reference proteome</keyword>
<evidence type="ECO:0000313" key="2">
    <source>
        <dbReference type="EMBL" id="STO24065.1"/>
    </source>
</evidence>
<protein>
    <submittedName>
        <fullName evidence="2">Uncharacterized protein</fullName>
    </submittedName>
</protein>
<sequence>MAFTKFFKDTAAEIGELVTNKPGIYTSVQKLINHLEFEAKEGKKNLPKDVLNAVQQLKAQLQSTLDKFDIDLDKGIRIIAYKNRVKEMAEECRSAIYSWEPTLTAHTGAFNKLKAYLNAFLEEYFGIDSYFTIEKNALALNPKMSFAFEKAKSDLTEEVFQSPEDLPCSCIPGY</sequence>
<accession>A0A377GHP1</accession>
<organism evidence="2 4">
    <name type="scientific">Fluoribacter gormanii</name>
    <dbReference type="NCBI Taxonomy" id="464"/>
    <lineage>
        <taxon>Bacteria</taxon>
        <taxon>Pseudomonadati</taxon>
        <taxon>Pseudomonadota</taxon>
        <taxon>Gammaproteobacteria</taxon>
        <taxon>Legionellales</taxon>
        <taxon>Legionellaceae</taxon>
        <taxon>Fluoribacter</taxon>
    </lineage>
</organism>
<dbReference type="Proteomes" id="UP000186808">
    <property type="component" value="Unassembled WGS sequence"/>
</dbReference>
<gene>
    <name evidence="2" type="ORF">NCTC11401_00871</name>
    <name evidence="1" type="ORF">SAMN05421777_10913</name>
</gene>
<evidence type="ECO:0000313" key="1">
    <source>
        <dbReference type="EMBL" id="SIR25612.1"/>
    </source>
</evidence>
<name>A0A377GHP1_9GAMM</name>
<reference evidence="1 3" key="1">
    <citation type="submission" date="2017-01" db="EMBL/GenBank/DDBJ databases">
        <authorList>
            <person name="Varghese N."/>
            <person name="Submissions S."/>
        </authorList>
    </citation>
    <scope>NUCLEOTIDE SEQUENCE [LARGE SCALE GENOMIC DNA]</scope>
    <source>
        <strain evidence="1 3">ATCC 33342</strain>
    </source>
</reference>
<dbReference type="RefSeq" id="WP_058468464.1">
    <property type="nucleotide sequence ID" value="NZ_CAAAIX010000008.1"/>
</dbReference>
<evidence type="ECO:0000313" key="4">
    <source>
        <dbReference type="Proteomes" id="UP000254374"/>
    </source>
</evidence>
<dbReference type="Proteomes" id="UP000254374">
    <property type="component" value="Unassembled WGS sequence"/>
</dbReference>
<dbReference type="EMBL" id="UGGV01000001">
    <property type="protein sequence ID" value="STO24065.1"/>
    <property type="molecule type" value="Genomic_DNA"/>
</dbReference>